<organism evidence="1">
    <name type="scientific">Siphoviridae sp. ct0D87</name>
    <dbReference type="NCBI Taxonomy" id="2827760"/>
    <lineage>
        <taxon>Viruses</taxon>
        <taxon>Duplodnaviria</taxon>
        <taxon>Heunggongvirae</taxon>
        <taxon>Uroviricota</taxon>
        <taxon>Caudoviricetes</taxon>
    </lineage>
</organism>
<proteinExistence type="predicted"/>
<protein>
    <submittedName>
        <fullName evidence="1">dUTPase</fullName>
    </submittedName>
</protein>
<dbReference type="Pfam" id="PF08761">
    <property type="entry name" value="dUTPase_2"/>
    <property type="match status" value="1"/>
</dbReference>
<dbReference type="Gene3D" id="1.10.4010.10">
    <property type="entry name" value="Type II deoxyuridine triphosphatase"/>
    <property type="match status" value="1"/>
</dbReference>
<reference evidence="1" key="1">
    <citation type="journal article" date="2021" name="Proc. Natl. Acad. Sci. U.S.A.">
        <title>A Catalog of Tens of Thousands of Viruses from Human Metagenomes Reveals Hidden Associations with Chronic Diseases.</title>
        <authorList>
            <person name="Tisza M.J."/>
            <person name="Buck C.B."/>
        </authorList>
    </citation>
    <scope>NUCLEOTIDE SEQUENCE</scope>
    <source>
        <strain evidence="1">Ct0D87</strain>
    </source>
</reference>
<accession>A0A8S5SAB6</accession>
<name>A0A8S5SAB6_9CAUD</name>
<dbReference type="EMBL" id="BK032561">
    <property type="protein sequence ID" value="DAF47872.1"/>
    <property type="molecule type" value="Genomic_DNA"/>
</dbReference>
<dbReference type="SUPFAM" id="SSF101386">
    <property type="entry name" value="all-alpha NTP pyrophosphatases"/>
    <property type="match status" value="1"/>
</dbReference>
<sequence>MTSKEFELIKEMLQMQKKLDEAIMEEYGLTEIDEENLRMAILDEVGELTHELKGDWCWWKKTQAPVDMRKVLGELIDVWHFVLSYQNHFNGGENGILNALMFIRNSDNIFKLLMTNEYKLSETLTDLATWNIHKMERLIAISEYLGFTIEQVYECYCEKNKINYQRLKEGY</sequence>
<dbReference type="InterPro" id="IPR014871">
    <property type="entry name" value="dUTPase/dCTP_pyrophosphatase"/>
</dbReference>
<dbReference type="CDD" id="cd11527">
    <property type="entry name" value="NTP-PPase_dUTPase"/>
    <property type="match status" value="1"/>
</dbReference>
<evidence type="ECO:0000313" key="1">
    <source>
        <dbReference type="EMBL" id="DAF47872.1"/>
    </source>
</evidence>